<comment type="caution">
    <text evidence="2">The sequence shown here is derived from an EMBL/GenBank/DDBJ whole genome shotgun (WGS) entry which is preliminary data.</text>
</comment>
<protein>
    <submittedName>
        <fullName evidence="2">Uncharacterized protein</fullName>
    </submittedName>
</protein>
<name>A0A3M2J5U5_9CELL</name>
<reference evidence="2 3" key="1">
    <citation type="submission" date="2018-10" db="EMBL/GenBank/DDBJ databases">
        <title>Isolation, diversity and antifungal activity of actinobacteria from wheat.</title>
        <authorList>
            <person name="Han C."/>
        </authorList>
    </citation>
    <scope>NUCLEOTIDE SEQUENCE [LARGE SCALE GENOMIC DNA]</scope>
    <source>
        <strain evidence="2 3">NEAU-YY56</strain>
    </source>
</reference>
<feature type="region of interest" description="Disordered" evidence="1">
    <location>
        <begin position="15"/>
        <end position="36"/>
    </location>
</feature>
<keyword evidence="3" id="KW-1185">Reference proteome</keyword>
<dbReference type="Proteomes" id="UP000269289">
    <property type="component" value="Unassembled WGS sequence"/>
</dbReference>
<gene>
    <name evidence="2" type="ORF">EBM89_10200</name>
</gene>
<evidence type="ECO:0000313" key="2">
    <source>
        <dbReference type="EMBL" id="RMI09472.1"/>
    </source>
</evidence>
<dbReference type="EMBL" id="RFFI01000048">
    <property type="protein sequence ID" value="RMI09472.1"/>
    <property type="molecule type" value="Genomic_DNA"/>
</dbReference>
<sequence length="80" mass="8040">MLDVVAHATSVGPVPRRAGAVGRGFTERMRRESPRRGRDAALAALAVAAVVAGCSGGFPADPDAVRDEATADRAAGTVGP</sequence>
<proteinExistence type="predicted"/>
<evidence type="ECO:0000313" key="3">
    <source>
        <dbReference type="Proteomes" id="UP000269289"/>
    </source>
</evidence>
<evidence type="ECO:0000256" key="1">
    <source>
        <dbReference type="SAM" id="MobiDB-lite"/>
    </source>
</evidence>
<accession>A0A3M2J5U5</accession>
<organism evidence="2 3">
    <name type="scientific">Cellulomonas triticagri</name>
    <dbReference type="NCBI Taxonomy" id="2483352"/>
    <lineage>
        <taxon>Bacteria</taxon>
        <taxon>Bacillati</taxon>
        <taxon>Actinomycetota</taxon>
        <taxon>Actinomycetes</taxon>
        <taxon>Micrococcales</taxon>
        <taxon>Cellulomonadaceae</taxon>
        <taxon>Cellulomonas</taxon>
    </lineage>
</organism>
<dbReference type="AlphaFoldDB" id="A0A3M2J5U5"/>
<feature type="compositionally biased region" description="Basic and acidic residues" evidence="1">
    <location>
        <begin position="25"/>
        <end position="36"/>
    </location>
</feature>
<feature type="region of interest" description="Disordered" evidence="1">
    <location>
        <begin position="59"/>
        <end position="80"/>
    </location>
</feature>